<dbReference type="Pfam" id="PF00782">
    <property type="entry name" value="DSPc"/>
    <property type="match status" value="1"/>
</dbReference>
<feature type="compositionally biased region" description="Polar residues" evidence="6">
    <location>
        <begin position="451"/>
        <end position="464"/>
    </location>
</feature>
<accession>A0AAV8XPX6</accession>
<keyword evidence="3" id="KW-0904">Protein phosphatase</keyword>
<evidence type="ECO:0000259" key="7">
    <source>
        <dbReference type="Pfam" id="PF00782"/>
    </source>
</evidence>
<dbReference type="SUPFAM" id="SSF52799">
    <property type="entry name" value="(Phosphotyrosine protein) phosphatases II"/>
    <property type="match status" value="1"/>
</dbReference>
<evidence type="ECO:0000256" key="6">
    <source>
        <dbReference type="SAM" id="MobiDB-lite"/>
    </source>
</evidence>
<feature type="compositionally biased region" description="Acidic residues" evidence="6">
    <location>
        <begin position="417"/>
        <end position="433"/>
    </location>
</feature>
<dbReference type="Proteomes" id="UP001162156">
    <property type="component" value="Unassembled WGS sequence"/>
</dbReference>
<feature type="domain" description="Dual specificity phosphatase catalytic" evidence="7">
    <location>
        <begin position="23"/>
        <end position="72"/>
    </location>
</feature>
<evidence type="ECO:0000313" key="9">
    <source>
        <dbReference type="Proteomes" id="UP001162156"/>
    </source>
</evidence>
<feature type="compositionally biased region" description="Basic residues" evidence="6">
    <location>
        <begin position="209"/>
        <end position="225"/>
    </location>
</feature>
<comment type="catalytic activity">
    <reaction evidence="4">
        <text>O-phospho-L-seryl-[protein] + H2O = L-seryl-[protein] + phosphate</text>
        <dbReference type="Rhea" id="RHEA:20629"/>
        <dbReference type="Rhea" id="RHEA-COMP:9863"/>
        <dbReference type="Rhea" id="RHEA-COMP:11604"/>
        <dbReference type="ChEBI" id="CHEBI:15377"/>
        <dbReference type="ChEBI" id="CHEBI:29999"/>
        <dbReference type="ChEBI" id="CHEBI:43474"/>
        <dbReference type="ChEBI" id="CHEBI:83421"/>
        <dbReference type="EC" id="3.1.3.16"/>
    </reaction>
</comment>
<gene>
    <name evidence="8" type="ORF">NQ314_010556</name>
</gene>
<comment type="catalytic activity">
    <reaction evidence="5">
        <text>O-phospho-L-threonyl-[protein] + H2O = L-threonyl-[protein] + phosphate</text>
        <dbReference type="Rhea" id="RHEA:47004"/>
        <dbReference type="Rhea" id="RHEA-COMP:11060"/>
        <dbReference type="Rhea" id="RHEA-COMP:11605"/>
        <dbReference type="ChEBI" id="CHEBI:15377"/>
        <dbReference type="ChEBI" id="CHEBI:30013"/>
        <dbReference type="ChEBI" id="CHEBI:43474"/>
        <dbReference type="ChEBI" id="CHEBI:61977"/>
        <dbReference type="EC" id="3.1.3.16"/>
    </reaction>
</comment>
<keyword evidence="2" id="KW-0378">Hydrolase</keyword>
<proteinExistence type="inferred from homology"/>
<feature type="region of interest" description="Disordered" evidence="6">
    <location>
        <begin position="132"/>
        <end position="173"/>
    </location>
</feature>
<sequence length="494" mass="56132">MSGNRHPMDVQSCHDEAKGRSLAGMSRSVTVVVAYIMSVTHLSWKEALKVVRAGRAIANPNLGFQKQLEEFECTRLLEERRRLKERYPSLALIYKDQEQCALMLNNYEELLQSRTICEGRCALGEQCPTGLCRSSSTQKRTRTRSSSRSKSEIRRSPSCSSTSSENSACNVRPRSGPAGLRSYTVLNYCSVFVEKMECEHVIGDTDRGTRKRRKNMTSKERKKQIRYSDHDSNLDNFTYPCKHESCNNISLEELRACRAKFYKDPNKIKQDTKISHLLEVYTPKRQRSRKLHNEKHHRVEWKTVYDFKEALNSLKKVVGISEAKRILIKRTKNGGVVMKTEQYYRNDDESKKYETLLKKGKQIGSIKLSEVPLTRGIKKKKIKSLTKLLIELATENWRSDAELAWLAPILPGNIENLPDEEDENNEDDVEQEELCSAPPSRSGSRVDVSSLGISGTLTAPTTPQGSPPVSPIRRGTTSGRISIPLALKEDDFDL</sequence>
<evidence type="ECO:0000313" key="8">
    <source>
        <dbReference type="EMBL" id="KAJ8940853.1"/>
    </source>
</evidence>
<comment type="caution">
    <text evidence="8">The sequence shown here is derived from an EMBL/GenBank/DDBJ whole genome shotgun (WGS) entry which is preliminary data.</text>
</comment>
<organism evidence="8 9">
    <name type="scientific">Rhamnusium bicolor</name>
    <dbReference type="NCBI Taxonomy" id="1586634"/>
    <lineage>
        <taxon>Eukaryota</taxon>
        <taxon>Metazoa</taxon>
        <taxon>Ecdysozoa</taxon>
        <taxon>Arthropoda</taxon>
        <taxon>Hexapoda</taxon>
        <taxon>Insecta</taxon>
        <taxon>Pterygota</taxon>
        <taxon>Neoptera</taxon>
        <taxon>Endopterygota</taxon>
        <taxon>Coleoptera</taxon>
        <taxon>Polyphaga</taxon>
        <taxon>Cucujiformia</taxon>
        <taxon>Chrysomeloidea</taxon>
        <taxon>Cerambycidae</taxon>
        <taxon>Lepturinae</taxon>
        <taxon>Rhagiini</taxon>
        <taxon>Rhamnusium</taxon>
    </lineage>
</organism>
<dbReference type="GO" id="GO:0004722">
    <property type="term" value="F:protein serine/threonine phosphatase activity"/>
    <property type="evidence" value="ECO:0007669"/>
    <property type="project" value="UniProtKB-EC"/>
</dbReference>
<dbReference type="Gene3D" id="3.90.190.10">
    <property type="entry name" value="Protein tyrosine phosphatase superfamily"/>
    <property type="match status" value="1"/>
</dbReference>
<evidence type="ECO:0000256" key="5">
    <source>
        <dbReference type="ARBA" id="ARBA00048336"/>
    </source>
</evidence>
<dbReference type="InterPro" id="IPR000340">
    <property type="entry name" value="Dual-sp_phosphatase_cat-dom"/>
</dbReference>
<dbReference type="GO" id="GO:0004725">
    <property type="term" value="F:protein tyrosine phosphatase activity"/>
    <property type="evidence" value="ECO:0007669"/>
    <property type="project" value="TreeGrafter"/>
</dbReference>
<dbReference type="EMBL" id="JANEYF010002942">
    <property type="protein sequence ID" value="KAJ8940853.1"/>
    <property type="molecule type" value="Genomic_DNA"/>
</dbReference>
<keyword evidence="9" id="KW-1185">Reference proteome</keyword>
<feature type="compositionally biased region" description="Low complexity" evidence="6">
    <location>
        <begin position="156"/>
        <end position="167"/>
    </location>
</feature>
<feature type="region of interest" description="Disordered" evidence="6">
    <location>
        <begin position="415"/>
        <end position="483"/>
    </location>
</feature>
<dbReference type="AlphaFoldDB" id="A0AAV8XPX6"/>
<dbReference type="InterPro" id="IPR029021">
    <property type="entry name" value="Prot-tyrosine_phosphatase-like"/>
</dbReference>
<feature type="region of interest" description="Disordered" evidence="6">
    <location>
        <begin position="205"/>
        <end position="226"/>
    </location>
</feature>
<evidence type="ECO:0000256" key="3">
    <source>
        <dbReference type="ARBA" id="ARBA00022912"/>
    </source>
</evidence>
<protein>
    <recommendedName>
        <fullName evidence="7">Dual specificity phosphatase catalytic domain-containing protein</fullName>
    </recommendedName>
</protein>
<reference evidence="8" key="1">
    <citation type="journal article" date="2023" name="Insect Mol. Biol.">
        <title>Genome sequencing provides insights into the evolution of gene families encoding plant cell wall-degrading enzymes in longhorned beetles.</title>
        <authorList>
            <person name="Shin N.R."/>
            <person name="Okamura Y."/>
            <person name="Kirsch R."/>
            <person name="Pauchet Y."/>
        </authorList>
    </citation>
    <scope>NUCLEOTIDE SEQUENCE</scope>
    <source>
        <strain evidence="8">RBIC_L_NR</strain>
    </source>
</reference>
<evidence type="ECO:0000256" key="2">
    <source>
        <dbReference type="ARBA" id="ARBA00022801"/>
    </source>
</evidence>
<comment type="similarity">
    <text evidence="1">Belongs to the protein-tyrosine phosphatase family. Non-receptor class dual specificity subfamily.</text>
</comment>
<evidence type="ECO:0000256" key="4">
    <source>
        <dbReference type="ARBA" id="ARBA00047761"/>
    </source>
</evidence>
<evidence type="ECO:0000256" key="1">
    <source>
        <dbReference type="ARBA" id="ARBA00008601"/>
    </source>
</evidence>
<dbReference type="PANTHER" id="PTHR45948">
    <property type="entry name" value="DUAL SPECIFICITY PROTEIN PHOSPHATASE DDB_G0269404-RELATED"/>
    <property type="match status" value="1"/>
</dbReference>
<dbReference type="GO" id="GO:0005829">
    <property type="term" value="C:cytosol"/>
    <property type="evidence" value="ECO:0007669"/>
    <property type="project" value="TreeGrafter"/>
</dbReference>
<dbReference type="PANTHER" id="PTHR45948:SF2">
    <property type="entry name" value="DUAL SPECIFICITY PROTEIN PHOSPHATASE"/>
    <property type="match status" value="1"/>
</dbReference>
<dbReference type="GO" id="GO:0007165">
    <property type="term" value="P:signal transduction"/>
    <property type="evidence" value="ECO:0007669"/>
    <property type="project" value="TreeGrafter"/>
</dbReference>
<name>A0AAV8XPX6_9CUCU</name>